<dbReference type="Gene3D" id="2.60.120.370">
    <property type="entry name" value="YhcH/YjgK/YiaL"/>
    <property type="match status" value="1"/>
</dbReference>
<dbReference type="AlphaFoldDB" id="B3QT83"/>
<protein>
    <recommendedName>
        <fullName evidence="3">YhcH/YjgK/YiaL family protein</fullName>
    </recommendedName>
</protein>
<proteinExistence type="predicted"/>
<dbReference type="SUPFAM" id="SSF51197">
    <property type="entry name" value="Clavaminate synthase-like"/>
    <property type="match status" value="1"/>
</dbReference>
<evidence type="ECO:0008006" key="3">
    <source>
        <dbReference type="Google" id="ProtNLM"/>
    </source>
</evidence>
<dbReference type="Proteomes" id="UP000001208">
    <property type="component" value="Chromosome"/>
</dbReference>
<dbReference type="GO" id="GO:0005829">
    <property type="term" value="C:cytosol"/>
    <property type="evidence" value="ECO:0007669"/>
    <property type="project" value="TreeGrafter"/>
</dbReference>
<dbReference type="eggNOG" id="COG2731">
    <property type="taxonomic scope" value="Bacteria"/>
</dbReference>
<dbReference type="STRING" id="517418.Ctha_1725"/>
<reference evidence="1 2" key="1">
    <citation type="submission" date="2008-06" db="EMBL/GenBank/DDBJ databases">
        <title>Complete sequence of Chloroherpeton thalassium ATCC 35110.</title>
        <authorList>
            <consortium name="US DOE Joint Genome Institute"/>
            <person name="Lucas S."/>
            <person name="Copeland A."/>
            <person name="Lapidus A."/>
            <person name="Glavina del Rio T."/>
            <person name="Dalin E."/>
            <person name="Tice H."/>
            <person name="Bruce D."/>
            <person name="Goodwin L."/>
            <person name="Pitluck S."/>
            <person name="Schmutz J."/>
            <person name="Larimer F."/>
            <person name="Land M."/>
            <person name="Hauser L."/>
            <person name="Kyrpides N."/>
            <person name="Mikhailova N."/>
            <person name="Liu Z."/>
            <person name="Li T."/>
            <person name="Zhao F."/>
            <person name="Overmann J."/>
            <person name="Bryant D.A."/>
            <person name="Richardson P."/>
        </authorList>
    </citation>
    <scope>NUCLEOTIDE SEQUENCE [LARGE SCALE GENOMIC DNA]</scope>
    <source>
        <strain evidence="2">ATCC 35110 / GB-78</strain>
    </source>
</reference>
<dbReference type="RefSeq" id="WP_012500266.1">
    <property type="nucleotide sequence ID" value="NC_011026.1"/>
</dbReference>
<dbReference type="KEGG" id="cts:Ctha_1725"/>
<gene>
    <name evidence="1" type="ordered locus">Ctha_1725</name>
</gene>
<dbReference type="InterPro" id="IPR037012">
    <property type="entry name" value="NanQ/TabA/YiaL_sf"/>
</dbReference>
<dbReference type="PANTHER" id="PTHR34986:SF1">
    <property type="entry name" value="PROTEIN YIAL"/>
    <property type="match status" value="1"/>
</dbReference>
<evidence type="ECO:0000313" key="1">
    <source>
        <dbReference type="EMBL" id="ACF14182.1"/>
    </source>
</evidence>
<name>B3QT83_CHLT3</name>
<sequence length="156" mass="17700">MIIDQLEKGKFYPYGSAWQKALEFLASLTPDSEEKKYDLMGDDLFAQVVGYQTRTKETAVLEAHRKYVDVHVLISGRERLEVISTDGLEVDKAYDESKDAELYKHTPGHTLIDLYPGNFALFFPHDAHMPSLTMGEHPESVKKVVIKIKTDLLLTA</sequence>
<organism evidence="1 2">
    <name type="scientific">Chloroherpeton thalassium (strain ATCC 35110 / GB-78)</name>
    <dbReference type="NCBI Taxonomy" id="517418"/>
    <lineage>
        <taxon>Bacteria</taxon>
        <taxon>Pseudomonadati</taxon>
        <taxon>Chlorobiota</taxon>
        <taxon>Chlorobiia</taxon>
        <taxon>Chlorobiales</taxon>
        <taxon>Chloroherpetonaceae</taxon>
        <taxon>Chloroherpeton</taxon>
    </lineage>
</organism>
<dbReference type="InterPro" id="IPR004375">
    <property type="entry name" value="NanQ/TabA/YiaL"/>
</dbReference>
<dbReference type="HOGENOM" id="CLU_107139_2_1_10"/>
<dbReference type="Pfam" id="PF04074">
    <property type="entry name" value="DUF386"/>
    <property type="match status" value="1"/>
</dbReference>
<dbReference type="EMBL" id="CP001100">
    <property type="protein sequence ID" value="ACF14182.1"/>
    <property type="molecule type" value="Genomic_DNA"/>
</dbReference>
<evidence type="ECO:0000313" key="2">
    <source>
        <dbReference type="Proteomes" id="UP000001208"/>
    </source>
</evidence>
<dbReference type="NCBIfam" id="TIGR00022">
    <property type="entry name" value="YhcH/YjgK/YiaL family protein"/>
    <property type="match status" value="1"/>
</dbReference>
<dbReference type="OrthoDB" id="9792756at2"/>
<keyword evidence="2" id="KW-1185">Reference proteome</keyword>
<accession>B3QT83</accession>
<dbReference type="PANTHER" id="PTHR34986">
    <property type="entry name" value="EVOLVED BETA-GALACTOSIDASE SUBUNIT BETA"/>
    <property type="match status" value="1"/>
</dbReference>